<accession>A0A2W5QLA6</accession>
<evidence type="ECO:0000313" key="1">
    <source>
        <dbReference type="EMBL" id="PZQ52310.1"/>
    </source>
</evidence>
<gene>
    <name evidence="1" type="ORF">DI556_01220</name>
</gene>
<organism evidence="1 2">
    <name type="scientific">Rhodovulum sulfidophilum</name>
    <name type="common">Rhodobacter sulfidophilus</name>
    <dbReference type="NCBI Taxonomy" id="35806"/>
    <lineage>
        <taxon>Bacteria</taxon>
        <taxon>Pseudomonadati</taxon>
        <taxon>Pseudomonadota</taxon>
        <taxon>Alphaproteobacteria</taxon>
        <taxon>Rhodobacterales</taxon>
        <taxon>Paracoccaceae</taxon>
        <taxon>Rhodovulum</taxon>
    </lineage>
</organism>
<comment type="caution">
    <text evidence="1">The sequence shown here is derived from an EMBL/GenBank/DDBJ whole genome shotgun (WGS) entry which is preliminary data.</text>
</comment>
<dbReference type="Proteomes" id="UP000249185">
    <property type="component" value="Unassembled WGS sequence"/>
</dbReference>
<sequence>MALGLGAAGPGWSWTPTDFFSACASDCAFSVFGGNYVDNSLGQVIVTKPQPPMTWDYDTGDHFVGTTFSRRTRLYWGHVTFEPEIGVGQRFGRQDETEVWAALFFRYHGFPWDKYLVTTIAASTGLNWASGVSDVEKARARDGAGSQLMHYFAPEVTFALPSAPGSELFFRMHHRSGVFGLVSDAWGGAQYGSIGIRIWF</sequence>
<evidence type="ECO:0000313" key="2">
    <source>
        <dbReference type="Proteomes" id="UP000249185"/>
    </source>
</evidence>
<reference evidence="1 2" key="1">
    <citation type="submission" date="2017-08" db="EMBL/GenBank/DDBJ databases">
        <title>Infants hospitalized years apart are colonized by the same room-sourced microbial strains.</title>
        <authorList>
            <person name="Brooks B."/>
            <person name="Olm M.R."/>
            <person name="Firek B.A."/>
            <person name="Baker R."/>
            <person name="Thomas B.C."/>
            <person name="Morowitz M.J."/>
            <person name="Banfield J.F."/>
        </authorList>
    </citation>
    <scope>NUCLEOTIDE SEQUENCE [LARGE SCALE GENOMIC DNA]</scope>
    <source>
        <strain evidence="1">S2_005_002_R2_34</strain>
    </source>
</reference>
<proteinExistence type="predicted"/>
<dbReference type="EMBL" id="QFPW01000001">
    <property type="protein sequence ID" value="PZQ52310.1"/>
    <property type="molecule type" value="Genomic_DNA"/>
</dbReference>
<protein>
    <submittedName>
        <fullName evidence="1">Uncharacterized protein</fullName>
    </submittedName>
</protein>
<name>A0A2W5QLA6_RHOSU</name>
<dbReference type="AlphaFoldDB" id="A0A2W5QLA6"/>